<feature type="transmembrane region" description="Helical" evidence="1">
    <location>
        <begin position="301"/>
        <end position="323"/>
    </location>
</feature>
<evidence type="ECO:0000313" key="3">
    <source>
        <dbReference type="EMBL" id="OWJ54630.1"/>
    </source>
</evidence>
<keyword evidence="1" id="KW-0472">Membrane</keyword>
<evidence type="ECO:0000313" key="4">
    <source>
        <dbReference type="Proteomes" id="UP000058613"/>
    </source>
</evidence>
<dbReference type="Proteomes" id="UP000058613">
    <property type="component" value="Chromosome"/>
</dbReference>
<accession>A0A0P0N4B8</accession>
<dbReference type="KEGG" id="pdl:Pyrde_1410"/>
<evidence type="ECO:0000256" key="1">
    <source>
        <dbReference type="SAM" id="Phobius"/>
    </source>
</evidence>
<dbReference type="EMBL" id="CP013011">
    <property type="protein sequence ID" value="ALL01456.1"/>
    <property type="molecule type" value="Genomic_DNA"/>
</dbReference>
<proteinExistence type="predicted"/>
<dbReference type="AlphaFoldDB" id="A0A0P0N4B8"/>
<evidence type="ECO:0000313" key="5">
    <source>
        <dbReference type="Proteomes" id="UP000196694"/>
    </source>
</evidence>
<name>A0A0P0N4B8_9CREN</name>
<gene>
    <name evidence="3" type="ORF">Pdsh_06315</name>
    <name evidence="2" type="ORF">Pyrde_1410</name>
</gene>
<evidence type="ECO:0000313" key="2">
    <source>
        <dbReference type="EMBL" id="ALL01456.1"/>
    </source>
</evidence>
<dbReference type="RefSeq" id="WP_055409453.1">
    <property type="nucleotide sequence ID" value="NZ_CP013011.1"/>
</dbReference>
<organism evidence="2 4">
    <name type="scientific">Pyrodictium delaneyi</name>
    <dbReference type="NCBI Taxonomy" id="1273541"/>
    <lineage>
        <taxon>Archaea</taxon>
        <taxon>Thermoproteota</taxon>
        <taxon>Thermoprotei</taxon>
        <taxon>Desulfurococcales</taxon>
        <taxon>Pyrodictiaceae</taxon>
        <taxon>Pyrodictium</taxon>
    </lineage>
</organism>
<dbReference type="Proteomes" id="UP000196694">
    <property type="component" value="Unassembled WGS sequence"/>
</dbReference>
<keyword evidence="5" id="KW-1185">Reference proteome</keyword>
<sequence length="328" mass="35568">MTGHSIQNTNNSTLKKTALVLLIPLLLLPQLPPALAPAAHALTPDTSQLLVKRAILAWLDNRNRLQLNITEINNYIDLTNITPCTSCTESTTTCPLQSANLSVAFETLYEYNTTSRDLKLIEVTLYNETFSYQYYLLLYRAEHDSYNVTIATKIITDPETGEYKLFMTAANIAPIPEKTQPIADMVFIANETTLSQHYAILAKTLKKVAASDTKETKWLWNKIAKELDTLAKLVEKKLKAYNKSAAGLAIVLDGDLSCILYCILCGAALGAVIGCAIVTAGAGLIACLAEVFGVSSEAVLAALYSGAGVIFACVECCCCIGYQSCCDL</sequence>
<feature type="transmembrane region" description="Helical" evidence="1">
    <location>
        <begin position="267"/>
        <end position="289"/>
    </location>
</feature>
<protein>
    <submittedName>
        <fullName evidence="2">Uncharacterized protein</fullName>
    </submittedName>
</protein>
<dbReference type="GeneID" id="26099751"/>
<dbReference type="OrthoDB" id="102236at2157"/>
<dbReference type="STRING" id="1273541.Pyrde_1410"/>
<reference evidence="3 5" key="2">
    <citation type="submission" date="2017-05" db="EMBL/GenBank/DDBJ databases">
        <title>The draft genome of the hyperthermophilic archaeon 'Pyrodictium delaneyi strain Hulk', an iron and nitrate reducer, reveals the capacity for sulfate reduction.</title>
        <authorList>
            <person name="Demey L.M."/>
            <person name="Miller C."/>
            <person name="Manzella M."/>
            <person name="Reguera G."/>
            <person name="Kashefi K."/>
        </authorList>
    </citation>
    <scope>NUCLEOTIDE SEQUENCE [LARGE SCALE GENOMIC DNA]</scope>
    <source>
        <strain evidence="3 5">Hulk</strain>
    </source>
</reference>
<dbReference type="EMBL" id="NCQP01000003">
    <property type="protein sequence ID" value="OWJ54630.1"/>
    <property type="molecule type" value="Genomic_DNA"/>
</dbReference>
<keyword evidence="1" id="KW-1133">Transmembrane helix</keyword>
<keyword evidence="1" id="KW-0812">Transmembrane</keyword>
<reference evidence="2 4" key="1">
    <citation type="submission" date="2015-10" db="EMBL/GenBank/DDBJ databases">
        <title>Complete genome sequence of hyperthermophilic archaeon Pyrodictium delaneyi Su06.</title>
        <authorList>
            <person name="Jung J.-H."/>
            <person name="Lin J."/>
            <person name="Holden J.F."/>
            <person name="Park C.-S."/>
        </authorList>
    </citation>
    <scope>NUCLEOTIDE SEQUENCE [LARGE SCALE GENOMIC DNA]</scope>
    <source>
        <strain evidence="2 4">Su06</strain>
    </source>
</reference>